<name>A0A166NUA8_9AGAM</name>
<dbReference type="PANTHER" id="PTHR22950">
    <property type="entry name" value="AMINO ACID TRANSPORTER"/>
    <property type="match status" value="1"/>
</dbReference>
<dbReference type="GO" id="GO:0016020">
    <property type="term" value="C:membrane"/>
    <property type="evidence" value="ECO:0007669"/>
    <property type="project" value="UniProtKB-SubCell"/>
</dbReference>
<evidence type="ECO:0000256" key="4">
    <source>
        <dbReference type="ARBA" id="ARBA00022989"/>
    </source>
</evidence>
<feature type="transmembrane region" description="Helical" evidence="6">
    <location>
        <begin position="189"/>
        <end position="208"/>
    </location>
</feature>
<dbReference type="STRING" id="436010.A0A166NUA8"/>
<dbReference type="Proteomes" id="UP000076532">
    <property type="component" value="Unassembled WGS sequence"/>
</dbReference>
<evidence type="ECO:0000256" key="5">
    <source>
        <dbReference type="ARBA" id="ARBA00023136"/>
    </source>
</evidence>
<evidence type="ECO:0000256" key="2">
    <source>
        <dbReference type="ARBA" id="ARBA00008066"/>
    </source>
</evidence>
<feature type="transmembrane region" description="Helical" evidence="6">
    <location>
        <begin position="53"/>
        <end position="76"/>
    </location>
</feature>
<gene>
    <name evidence="8" type="ORF">FIBSPDRAFT_855936</name>
</gene>
<evidence type="ECO:0000313" key="8">
    <source>
        <dbReference type="EMBL" id="KZP25390.1"/>
    </source>
</evidence>
<feature type="transmembrane region" description="Helical" evidence="6">
    <location>
        <begin position="380"/>
        <end position="408"/>
    </location>
</feature>
<feature type="domain" description="Amino acid transporter transmembrane" evidence="7">
    <location>
        <begin position="46"/>
        <end position="443"/>
    </location>
</feature>
<dbReference type="AlphaFoldDB" id="A0A166NUA8"/>
<keyword evidence="9" id="KW-1185">Reference proteome</keyword>
<dbReference type="Pfam" id="PF01490">
    <property type="entry name" value="Aa_trans"/>
    <property type="match status" value="1"/>
</dbReference>
<comment type="similarity">
    <text evidence="2">Belongs to the amino acid/polyamine transporter 2 family.</text>
</comment>
<evidence type="ECO:0000256" key="6">
    <source>
        <dbReference type="SAM" id="Phobius"/>
    </source>
</evidence>
<feature type="transmembrane region" description="Helical" evidence="6">
    <location>
        <begin position="271"/>
        <end position="292"/>
    </location>
</feature>
<sequence length="466" mass="49748">MSETTLNLSEKDLSKKDLGAVDVTQKEVDSANVDDEFASDKDDKFHQLSWPRLTICLIVQAIALGSLSMPGTFAVLGMVPGVIITVVMGIIAIYTSWIVGAVKVRYPEIMDYADAGYMMFGNIGYKIFAVMFVGLLTLTTGSHVLTGTIAWNNLTNNAICAVAFSAISAIILFGVALPTTFHDMAFLGYIDFVSILIAIGITIIATGIEATQKVGGLAGVDWHAFPPKDNPPTFAAAFLAITNVAFAYAFAQSQFSFMSELRKPKDYAKAIWALGIMEIIIYTLTGALIYSFCGSSVKSPALLSASPLMQKIAFGVALPVIFISGGINTQTAAKYIYGKIYKATSAHAKMNTRKGMGTWIGIVAGVTIVAWFVAELIPFFGALLGLISALFISGFTFTFPALMWFILLKEGPWNKDARQIMLSVVNASIAVMGAVIMVAGTYASAVDIKNGFADGTVGKPYSCVAS</sequence>
<feature type="transmembrane region" description="Helical" evidence="6">
    <location>
        <begin position="233"/>
        <end position="251"/>
    </location>
</feature>
<accession>A0A166NUA8</accession>
<feature type="transmembrane region" description="Helical" evidence="6">
    <location>
        <begin position="82"/>
        <end position="102"/>
    </location>
</feature>
<comment type="subcellular location">
    <subcellularLocation>
        <location evidence="1">Membrane</location>
        <topology evidence="1">Multi-pass membrane protein</topology>
    </subcellularLocation>
</comment>
<evidence type="ECO:0000256" key="3">
    <source>
        <dbReference type="ARBA" id="ARBA00022692"/>
    </source>
</evidence>
<evidence type="ECO:0000313" key="9">
    <source>
        <dbReference type="Proteomes" id="UP000076532"/>
    </source>
</evidence>
<evidence type="ECO:0000259" key="7">
    <source>
        <dbReference type="Pfam" id="PF01490"/>
    </source>
</evidence>
<feature type="transmembrane region" description="Helical" evidence="6">
    <location>
        <begin position="312"/>
        <end position="336"/>
    </location>
</feature>
<feature type="transmembrane region" description="Helical" evidence="6">
    <location>
        <begin position="123"/>
        <end position="144"/>
    </location>
</feature>
<dbReference type="InterPro" id="IPR013057">
    <property type="entry name" value="AA_transpt_TM"/>
</dbReference>
<feature type="transmembrane region" description="Helical" evidence="6">
    <location>
        <begin position="420"/>
        <end position="443"/>
    </location>
</feature>
<protein>
    <recommendedName>
        <fullName evidence="7">Amino acid transporter transmembrane domain-containing protein</fullName>
    </recommendedName>
</protein>
<feature type="transmembrane region" description="Helical" evidence="6">
    <location>
        <begin position="156"/>
        <end position="177"/>
    </location>
</feature>
<dbReference type="PANTHER" id="PTHR22950:SF479">
    <property type="entry name" value="AMINO ACID TRANSPORTER (EUROFUNG)-RELATED"/>
    <property type="match status" value="1"/>
</dbReference>
<keyword evidence="5 6" id="KW-0472">Membrane</keyword>
<evidence type="ECO:0000256" key="1">
    <source>
        <dbReference type="ARBA" id="ARBA00004141"/>
    </source>
</evidence>
<dbReference type="EMBL" id="KV417521">
    <property type="protein sequence ID" value="KZP25390.1"/>
    <property type="molecule type" value="Genomic_DNA"/>
</dbReference>
<feature type="transmembrane region" description="Helical" evidence="6">
    <location>
        <begin position="356"/>
        <end position="374"/>
    </location>
</feature>
<keyword evidence="3 6" id="KW-0812">Transmembrane</keyword>
<proteinExistence type="inferred from homology"/>
<dbReference type="GO" id="GO:0015179">
    <property type="term" value="F:L-amino acid transmembrane transporter activity"/>
    <property type="evidence" value="ECO:0007669"/>
    <property type="project" value="TreeGrafter"/>
</dbReference>
<organism evidence="8 9">
    <name type="scientific">Athelia psychrophila</name>
    <dbReference type="NCBI Taxonomy" id="1759441"/>
    <lineage>
        <taxon>Eukaryota</taxon>
        <taxon>Fungi</taxon>
        <taxon>Dikarya</taxon>
        <taxon>Basidiomycota</taxon>
        <taxon>Agaricomycotina</taxon>
        <taxon>Agaricomycetes</taxon>
        <taxon>Agaricomycetidae</taxon>
        <taxon>Atheliales</taxon>
        <taxon>Atheliaceae</taxon>
        <taxon>Athelia</taxon>
    </lineage>
</organism>
<dbReference type="OrthoDB" id="294730at2759"/>
<keyword evidence="4 6" id="KW-1133">Transmembrane helix</keyword>
<reference evidence="8 9" key="1">
    <citation type="journal article" date="2016" name="Mol. Biol. Evol.">
        <title>Comparative Genomics of Early-Diverging Mushroom-Forming Fungi Provides Insights into the Origins of Lignocellulose Decay Capabilities.</title>
        <authorList>
            <person name="Nagy L.G."/>
            <person name="Riley R."/>
            <person name="Tritt A."/>
            <person name="Adam C."/>
            <person name="Daum C."/>
            <person name="Floudas D."/>
            <person name="Sun H."/>
            <person name="Yadav J.S."/>
            <person name="Pangilinan J."/>
            <person name="Larsson K.H."/>
            <person name="Matsuura K."/>
            <person name="Barry K."/>
            <person name="Labutti K."/>
            <person name="Kuo R."/>
            <person name="Ohm R.A."/>
            <person name="Bhattacharya S.S."/>
            <person name="Shirouzu T."/>
            <person name="Yoshinaga Y."/>
            <person name="Martin F.M."/>
            <person name="Grigoriev I.V."/>
            <person name="Hibbett D.S."/>
        </authorList>
    </citation>
    <scope>NUCLEOTIDE SEQUENCE [LARGE SCALE GENOMIC DNA]</scope>
    <source>
        <strain evidence="8 9">CBS 109695</strain>
    </source>
</reference>